<evidence type="ECO:0000256" key="2">
    <source>
        <dbReference type="ARBA" id="ARBA00023136"/>
    </source>
</evidence>
<dbReference type="FunFam" id="2.60.40.10:FF:000208">
    <property type="entry name" value="Butyrophilin subfamily 1 member A1"/>
    <property type="match status" value="1"/>
</dbReference>
<dbReference type="SMART" id="SM00406">
    <property type="entry name" value="IGv"/>
    <property type="match status" value="1"/>
</dbReference>
<dbReference type="SUPFAM" id="SSF48726">
    <property type="entry name" value="Immunoglobulin"/>
    <property type="match status" value="1"/>
</dbReference>
<dbReference type="SMART" id="SM00409">
    <property type="entry name" value="IG"/>
    <property type="match status" value="1"/>
</dbReference>
<dbReference type="InterPro" id="IPR036179">
    <property type="entry name" value="Ig-like_dom_sf"/>
</dbReference>
<feature type="transmembrane region" description="Helical" evidence="4">
    <location>
        <begin position="194"/>
        <end position="215"/>
    </location>
</feature>
<reference evidence="6 7" key="1">
    <citation type="journal article" date="2007" name="Nature">
        <title>Genome of the marsupial Monodelphis domestica reveals innovation in non-coding sequences.</title>
        <authorList>
            <person name="Mikkelsen T.S."/>
            <person name="Wakefield M.J."/>
            <person name="Aken B."/>
            <person name="Amemiya C.T."/>
            <person name="Chang J.L."/>
            <person name="Duke S."/>
            <person name="Garber M."/>
            <person name="Gentles A.J."/>
            <person name="Goodstadt L."/>
            <person name="Heger A."/>
            <person name="Jurka J."/>
            <person name="Kamal M."/>
            <person name="Mauceli E."/>
            <person name="Searle S.M."/>
            <person name="Sharpe T."/>
            <person name="Baker M.L."/>
            <person name="Batzer M.A."/>
            <person name="Benos P.V."/>
            <person name="Belov K."/>
            <person name="Clamp M."/>
            <person name="Cook A."/>
            <person name="Cuff J."/>
            <person name="Das R."/>
            <person name="Davidow L."/>
            <person name="Deakin J.E."/>
            <person name="Fazzari M.J."/>
            <person name="Glass J.L."/>
            <person name="Grabherr M."/>
            <person name="Greally J.M."/>
            <person name="Gu W."/>
            <person name="Hore T.A."/>
            <person name="Huttley G.A."/>
            <person name="Kleber M."/>
            <person name="Jirtle R.L."/>
            <person name="Koina E."/>
            <person name="Lee J.T."/>
            <person name="Mahony S."/>
            <person name="Marra M.A."/>
            <person name="Miller R.D."/>
            <person name="Nicholls R.D."/>
            <person name="Oda M."/>
            <person name="Papenfuss A.T."/>
            <person name="Parra Z.E."/>
            <person name="Pollock D.D."/>
            <person name="Ray D.A."/>
            <person name="Schein J.E."/>
            <person name="Speed T.P."/>
            <person name="Thompson K."/>
            <person name="VandeBerg J.L."/>
            <person name="Wade C.M."/>
            <person name="Walker J.A."/>
            <person name="Waters P.D."/>
            <person name="Webber C."/>
            <person name="Weidman J.R."/>
            <person name="Xie X."/>
            <person name="Zody M.C."/>
            <person name="Baldwin J."/>
            <person name="Abdouelleil A."/>
            <person name="Abdulkadir J."/>
            <person name="Abebe A."/>
            <person name="Abera B."/>
            <person name="Abreu J."/>
            <person name="Acer S.C."/>
            <person name="Aftuck L."/>
            <person name="Alexander A."/>
            <person name="An P."/>
            <person name="Anderson E."/>
            <person name="Anderson S."/>
            <person name="Arachi H."/>
            <person name="Azer M."/>
            <person name="Bachantsang P."/>
            <person name="Barry A."/>
            <person name="Bayul T."/>
            <person name="Berlin A."/>
            <person name="Bessette D."/>
            <person name="Bloom T."/>
            <person name="Bloom T."/>
            <person name="Boguslavskiy L."/>
            <person name="Bonnet C."/>
            <person name="Boukhgalter B."/>
            <person name="Bourzgui I."/>
            <person name="Brown A."/>
            <person name="Cahill P."/>
            <person name="Channer S."/>
            <person name="Cheshatsang Y."/>
            <person name="Chuda L."/>
            <person name="Citroen M."/>
            <person name="Collymore A."/>
            <person name="Cooke P."/>
            <person name="Costello M."/>
            <person name="D'Aco K."/>
            <person name="Daza R."/>
            <person name="De Haan G."/>
            <person name="DeGray S."/>
            <person name="DeMaso C."/>
            <person name="Dhargay N."/>
            <person name="Dooley K."/>
            <person name="Dooley E."/>
            <person name="Doricent M."/>
            <person name="Dorje P."/>
            <person name="Dorjee K."/>
            <person name="Dupes A."/>
            <person name="Elong R."/>
            <person name="Falk J."/>
            <person name="Farina A."/>
            <person name="Faro S."/>
            <person name="Ferguson D."/>
            <person name="Fisher S."/>
            <person name="Foley C.D."/>
            <person name="Franke A."/>
            <person name="Friedrich D."/>
            <person name="Gadbois L."/>
            <person name="Gearin G."/>
            <person name="Gearin C.R."/>
            <person name="Giannoukos G."/>
            <person name="Goode T."/>
            <person name="Graham J."/>
            <person name="Grandbois E."/>
            <person name="Grewal S."/>
            <person name="Gyaltsen K."/>
            <person name="Hafez N."/>
            <person name="Hagos B."/>
            <person name="Hall J."/>
            <person name="Henson C."/>
            <person name="Hollinger A."/>
            <person name="Honan T."/>
            <person name="Huard M.D."/>
            <person name="Hughes L."/>
            <person name="Hurhula B."/>
            <person name="Husby M.E."/>
            <person name="Kamat A."/>
            <person name="Kanga B."/>
            <person name="Kashin S."/>
            <person name="Khazanovich D."/>
            <person name="Kisner P."/>
            <person name="Lance K."/>
            <person name="Lara M."/>
            <person name="Lee W."/>
            <person name="Lennon N."/>
            <person name="Letendre F."/>
            <person name="LeVine R."/>
            <person name="Lipovsky A."/>
            <person name="Liu X."/>
            <person name="Liu J."/>
            <person name="Liu S."/>
            <person name="Lokyitsang T."/>
            <person name="Lokyitsang Y."/>
            <person name="Lubonja R."/>
            <person name="Lui A."/>
            <person name="MacDonald P."/>
            <person name="Magnisalis V."/>
            <person name="Maru K."/>
            <person name="Matthews C."/>
            <person name="McCusker W."/>
            <person name="McDonough S."/>
            <person name="Mehta T."/>
            <person name="Meldrim J."/>
            <person name="Meneus L."/>
            <person name="Mihai O."/>
            <person name="Mihalev A."/>
            <person name="Mihova T."/>
            <person name="Mittelman R."/>
            <person name="Mlenga V."/>
            <person name="Montmayeur A."/>
            <person name="Mulrain L."/>
            <person name="Navidi A."/>
            <person name="Naylor J."/>
            <person name="Negash T."/>
            <person name="Nguyen T."/>
            <person name="Nguyen N."/>
            <person name="Nicol R."/>
            <person name="Norbu C."/>
            <person name="Norbu N."/>
            <person name="Novod N."/>
            <person name="O'Neill B."/>
            <person name="Osman S."/>
            <person name="Markiewicz E."/>
            <person name="Oyono O.L."/>
            <person name="Patti C."/>
            <person name="Phunkhang P."/>
            <person name="Pierre F."/>
            <person name="Priest M."/>
            <person name="Raghuraman S."/>
            <person name="Rege F."/>
            <person name="Reyes R."/>
            <person name="Rise C."/>
            <person name="Rogov P."/>
            <person name="Ross K."/>
            <person name="Ryan E."/>
            <person name="Settipalli S."/>
            <person name="Shea T."/>
            <person name="Sherpa N."/>
            <person name="Shi L."/>
            <person name="Shih D."/>
            <person name="Sparrow T."/>
            <person name="Spaulding J."/>
            <person name="Stalker J."/>
            <person name="Stange-Thomann N."/>
            <person name="Stavropoulos S."/>
            <person name="Stone C."/>
            <person name="Strader C."/>
            <person name="Tesfaye S."/>
            <person name="Thomson T."/>
            <person name="Thoulutsang Y."/>
            <person name="Thoulutsang D."/>
            <person name="Topham K."/>
            <person name="Topping I."/>
            <person name="Tsamla T."/>
            <person name="Vassiliev H."/>
            <person name="Vo A."/>
            <person name="Wangchuk T."/>
            <person name="Wangdi T."/>
            <person name="Weiand M."/>
            <person name="Wilkinson J."/>
            <person name="Wilson A."/>
            <person name="Yadav S."/>
            <person name="Young G."/>
            <person name="Yu Q."/>
            <person name="Zembek L."/>
            <person name="Zhong D."/>
            <person name="Zimmer A."/>
            <person name="Zwirko Z."/>
            <person name="Jaffe D.B."/>
            <person name="Alvarez P."/>
            <person name="Brockman W."/>
            <person name="Butler J."/>
            <person name="Chin C."/>
            <person name="Gnerre S."/>
            <person name="MacCallum I."/>
            <person name="Graves J.A."/>
            <person name="Ponting C.P."/>
            <person name="Breen M."/>
            <person name="Samollow P.B."/>
            <person name="Lander E.S."/>
            <person name="Lindblad-Toh K."/>
        </authorList>
    </citation>
    <scope>NUCLEOTIDE SEQUENCE [LARGE SCALE GENOMIC DNA]</scope>
</reference>
<proteinExistence type="predicted"/>
<dbReference type="PROSITE" id="PS50835">
    <property type="entry name" value="IG_LIKE"/>
    <property type="match status" value="1"/>
</dbReference>
<keyword evidence="4" id="KW-1133">Transmembrane helix</keyword>
<dbReference type="Proteomes" id="UP000002280">
    <property type="component" value="Chromosome 2"/>
</dbReference>
<comment type="subcellular location">
    <subcellularLocation>
        <location evidence="1">Membrane</location>
    </subcellularLocation>
</comment>
<name>F6PXR1_MONDO</name>
<evidence type="ECO:0000256" key="1">
    <source>
        <dbReference type="ARBA" id="ARBA00004370"/>
    </source>
</evidence>
<dbReference type="Bgee" id="ENSMODG00000008595">
    <property type="expression patterns" value="Expressed in blood and 14 other cell types or tissues"/>
</dbReference>
<accession>F6PXR1</accession>
<keyword evidence="7" id="KW-1185">Reference proteome</keyword>
<dbReference type="Ensembl" id="ENSMODT00000011028.3">
    <property type="protein sequence ID" value="ENSMODP00000010815.3"/>
    <property type="gene ID" value="ENSMODG00000008595.4"/>
</dbReference>
<evidence type="ECO:0000313" key="6">
    <source>
        <dbReference type="Ensembl" id="ENSMODP00000010815.3"/>
    </source>
</evidence>
<dbReference type="InterPro" id="IPR050504">
    <property type="entry name" value="IgSF_BTN/MOG"/>
</dbReference>
<keyword evidence="2 4" id="KW-0472">Membrane</keyword>
<evidence type="ECO:0000259" key="5">
    <source>
        <dbReference type="PROSITE" id="PS50835"/>
    </source>
</evidence>
<keyword evidence="4" id="KW-0812">Transmembrane</keyword>
<dbReference type="PANTHER" id="PTHR24100">
    <property type="entry name" value="BUTYROPHILIN"/>
    <property type="match status" value="1"/>
</dbReference>
<dbReference type="Pfam" id="PF07686">
    <property type="entry name" value="V-set"/>
    <property type="match status" value="1"/>
</dbReference>
<protein>
    <submittedName>
        <fullName evidence="6">Butyrophilin subfamily 2 member A2</fullName>
    </submittedName>
</protein>
<sequence length="279" mass="31745">MPCLRAPKLSPNTPAPKIMNMAYFPDHSVLSGLVAVLFLQLLTMISAQFTVVAPAKPLLVMVGEDAILHCHLFPKKNAEQMEVRWFRSQFSPAIYVYKDGKNRDEEQMEEYRSRTTFMRDNIKDGSVALKIHNVTAFENGRYHCYFQEGRSYDEAFIDLKVAKTIWITTSIPSESPSEIPDLITTPSPEEVSTWMVALTVALPALGLFIACSICFTCKQHKRKKTLFIEKEIECEEKDEKGQEQMDHLTGWRRIQLHAGTTSNLFIWDSGQEAPQSPLP</sequence>
<dbReference type="GO" id="GO:0016020">
    <property type="term" value="C:membrane"/>
    <property type="evidence" value="ECO:0007669"/>
    <property type="project" value="UniProtKB-SubCell"/>
</dbReference>
<organism evidence="6 7">
    <name type="scientific">Monodelphis domestica</name>
    <name type="common">Gray short-tailed opossum</name>
    <dbReference type="NCBI Taxonomy" id="13616"/>
    <lineage>
        <taxon>Eukaryota</taxon>
        <taxon>Metazoa</taxon>
        <taxon>Chordata</taxon>
        <taxon>Craniata</taxon>
        <taxon>Vertebrata</taxon>
        <taxon>Euteleostomi</taxon>
        <taxon>Mammalia</taxon>
        <taxon>Metatheria</taxon>
        <taxon>Didelphimorphia</taxon>
        <taxon>Didelphidae</taxon>
        <taxon>Monodelphis</taxon>
    </lineage>
</organism>
<dbReference type="ExpressionAtlas" id="F6PXR1">
    <property type="expression patterns" value="baseline"/>
</dbReference>
<evidence type="ECO:0000256" key="3">
    <source>
        <dbReference type="ARBA" id="ARBA00023319"/>
    </source>
</evidence>
<dbReference type="PANTHER" id="PTHR24100:SF139">
    <property type="entry name" value="BUTYROPHILIN SUBFAMILY 2 MEMBER A2"/>
    <property type="match status" value="1"/>
</dbReference>
<gene>
    <name evidence="6" type="primary">BTN2A2</name>
</gene>
<dbReference type="InterPro" id="IPR007110">
    <property type="entry name" value="Ig-like_dom"/>
</dbReference>
<dbReference type="GeneTree" id="ENSGT00940000158017"/>
<feature type="domain" description="Ig-like" evidence="5">
    <location>
        <begin position="47"/>
        <end position="144"/>
    </location>
</feature>
<dbReference type="AlphaFoldDB" id="F6PXR1"/>
<dbReference type="Gene3D" id="2.60.40.10">
    <property type="entry name" value="Immunoglobulins"/>
    <property type="match status" value="1"/>
</dbReference>
<reference evidence="6" key="3">
    <citation type="submission" date="2025-09" db="UniProtKB">
        <authorList>
            <consortium name="Ensembl"/>
        </authorList>
    </citation>
    <scope>IDENTIFICATION</scope>
</reference>
<dbReference type="InterPro" id="IPR013106">
    <property type="entry name" value="Ig_V-set"/>
</dbReference>
<keyword evidence="3" id="KW-0393">Immunoglobulin domain</keyword>
<evidence type="ECO:0000256" key="4">
    <source>
        <dbReference type="SAM" id="Phobius"/>
    </source>
</evidence>
<dbReference type="InterPro" id="IPR013783">
    <property type="entry name" value="Ig-like_fold"/>
</dbReference>
<dbReference type="InterPro" id="IPR003599">
    <property type="entry name" value="Ig_sub"/>
</dbReference>
<dbReference type="CDD" id="cd05713">
    <property type="entry name" value="IgV_MOG_like"/>
    <property type="match status" value="1"/>
</dbReference>
<reference evidence="6" key="2">
    <citation type="submission" date="2025-08" db="UniProtKB">
        <authorList>
            <consortium name="Ensembl"/>
        </authorList>
    </citation>
    <scope>IDENTIFICATION</scope>
</reference>
<evidence type="ECO:0000313" key="7">
    <source>
        <dbReference type="Proteomes" id="UP000002280"/>
    </source>
</evidence>